<dbReference type="InterPro" id="IPR002037">
    <property type="entry name" value="Glyco_hydro_8"/>
</dbReference>
<feature type="active site" description="Nucleophile" evidence="5">
    <location>
        <position position="142"/>
    </location>
</feature>
<keyword evidence="6" id="KW-0624">Polysaccharide degradation</keyword>
<dbReference type="GO" id="GO:0004553">
    <property type="term" value="F:hydrolase activity, hydrolyzing O-glycosyl compounds"/>
    <property type="evidence" value="ECO:0007669"/>
    <property type="project" value="InterPro"/>
</dbReference>
<dbReference type="Proteomes" id="UP000283633">
    <property type="component" value="Unassembled WGS sequence"/>
</dbReference>
<dbReference type="RefSeq" id="WP_125072434.1">
    <property type="nucleotide sequence ID" value="NZ_QWZQ01000024.1"/>
</dbReference>
<organism evidence="8 9">
    <name type="scientific">Lactiplantibacillus garii</name>
    <dbReference type="NCBI Taxonomy" id="2306423"/>
    <lineage>
        <taxon>Bacteria</taxon>
        <taxon>Bacillati</taxon>
        <taxon>Bacillota</taxon>
        <taxon>Bacilli</taxon>
        <taxon>Lactobacillales</taxon>
        <taxon>Lactobacillaceae</taxon>
        <taxon>Lactiplantibacillus</taxon>
    </lineage>
</organism>
<dbReference type="InterPro" id="IPR012341">
    <property type="entry name" value="6hp_glycosidase-like_sf"/>
</dbReference>
<dbReference type="Pfam" id="PF01270">
    <property type="entry name" value="Glyco_hydro_8"/>
    <property type="match status" value="1"/>
</dbReference>
<evidence type="ECO:0000256" key="2">
    <source>
        <dbReference type="ARBA" id="ARBA00022729"/>
    </source>
</evidence>
<keyword evidence="3 6" id="KW-0378">Hydrolase</keyword>
<evidence type="ECO:0000256" key="4">
    <source>
        <dbReference type="ARBA" id="ARBA00023295"/>
    </source>
</evidence>
<dbReference type="EMBL" id="QWZQ01000024">
    <property type="protein sequence ID" value="RRK10280.1"/>
    <property type="molecule type" value="Genomic_DNA"/>
</dbReference>
<evidence type="ECO:0000256" key="5">
    <source>
        <dbReference type="PROSITE-ProRule" id="PRU10058"/>
    </source>
</evidence>
<reference evidence="8 9" key="1">
    <citation type="submission" date="2018-08" db="EMBL/GenBank/DDBJ databases">
        <title>Genome Lactobacillus garii FI11369.</title>
        <authorList>
            <person name="Diaz M."/>
            <person name="Narbad A."/>
        </authorList>
    </citation>
    <scope>NUCLEOTIDE SEQUENCE [LARGE SCALE GENOMIC DNA]</scope>
    <source>
        <strain evidence="8 9">FI11369</strain>
    </source>
</reference>
<dbReference type="InterPro" id="IPR019834">
    <property type="entry name" value="Glyco_hydro_8_CS"/>
</dbReference>
<keyword evidence="9" id="KW-1185">Reference proteome</keyword>
<evidence type="ECO:0000313" key="9">
    <source>
        <dbReference type="Proteomes" id="UP000283633"/>
    </source>
</evidence>
<evidence type="ECO:0000256" key="3">
    <source>
        <dbReference type="ARBA" id="ARBA00022801"/>
    </source>
</evidence>
<accession>A0A426D6T1</accession>
<keyword evidence="7" id="KW-0812">Transmembrane</keyword>
<name>A0A426D6T1_9LACO</name>
<dbReference type="AlphaFoldDB" id="A0A426D6T1"/>
<dbReference type="SUPFAM" id="SSF48208">
    <property type="entry name" value="Six-hairpin glycosidases"/>
    <property type="match status" value="1"/>
</dbReference>
<comment type="similarity">
    <text evidence="1 6">Belongs to the glycosyl hydrolase 8 (cellulase D) family.</text>
</comment>
<keyword evidence="7" id="KW-1133">Transmembrane helix</keyword>
<dbReference type="PRINTS" id="PR00735">
    <property type="entry name" value="GLHYDRLASE8"/>
</dbReference>
<keyword evidence="7" id="KW-0472">Membrane</keyword>
<gene>
    <name evidence="8" type="ORF">D1831_08145</name>
</gene>
<dbReference type="PROSITE" id="PS00812">
    <property type="entry name" value="GLYCOSYL_HYDROL_F8"/>
    <property type="match status" value="1"/>
</dbReference>
<dbReference type="OrthoDB" id="9803461at2"/>
<dbReference type="InterPro" id="IPR008928">
    <property type="entry name" value="6-hairpin_glycosidase_sf"/>
</dbReference>
<keyword evidence="6" id="KW-0119">Carbohydrate metabolism</keyword>
<dbReference type="EC" id="3.2.1.-" evidence="6"/>
<sequence length="398" mass="44760">MKKHWQWLLGGLIILITFTIGTVIFLTQRPTATTTVNKAMVARHYRVWQRMYLRGDRRAKFVVTSDHEEHTQTLSEAQGYGMLIAVLAAQQGLGKQKTFDQLTRYYLDHRLGADNPLMAWRQRENRDGRMVSTGSEKSSATDGDLDIAYALILADEQWGSGGKLNYGQLARTLIAAIAQREINPVTRLPRVGDWATDAQTNDLVRSSDLITAYYRKFARYTRDGSWTQVAQNSQAVLKGLSGQHQTGLMADFVTVRGGDLQLGTVKPKQVDSEYDDRYGFNACRVPWRVAYDYQLNHSKVSYDVVTKMLGFFKHCKRQGTVHSLAGKPLEKYNSAAFTTPIAYAAEVVGNKQLSQRYAPELNGSLLKQGYYPATIHMVTLLTSGTISHAKTQSTGWFR</sequence>
<dbReference type="Gene3D" id="1.50.10.10">
    <property type="match status" value="1"/>
</dbReference>
<evidence type="ECO:0000256" key="6">
    <source>
        <dbReference type="RuleBase" id="RU361167"/>
    </source>
</evidence>
<evidence type="ECO:0000256" key="1">
    <source>
        <dbReference type="ARBA" id="ARBA00009209"/>
    </source>
</evidence>
<keyword evidence="4 6" id="KW-0326">Glycosidase</keyword>
<feature type="transmembrane region" description="Helical" evidence="7">
    <location>
        <begin position="7"/>
        <end position="26"/>
    </location>
</feature>
<keyword evidence="2" id="KW-0732">Signal</keyword>
<dbReference type="GO" id="GO:0000272">
    <property type="term" value="P:polysaccharide catabolic process"/>
    <property type="evidence" value="ECO:0007669"/>
    <property type="project" value="UniProtKB-KW"/>
</dbReference>
<comment type="caution">
    <text evidence="8">The sequence shown here is derived from an EMBL/GenBank/DDBJ whole genome shotgun (WGS) entry which is preliminary data.</text>
</comment>
<evidence type="ECO:0000313" key="8">
    <source>
        <dbReference type="EMBL" id="RRK10280.1"/>
    </source>
</evidence>
<evidence type="ECO:0000256" key="7">
    <source>
        <dbReference type="SAM" id="Phobius"/>
    </source>
</evidence>
<proteinExistence type="inferred from homology"/>
<protein>
    <recommendedName>
        <fullName evidence="6">Glucanase</fullName>
        <ecNumber evidence="6">3.2.1.-</ecNumber>
    </recommendedName>
</protein>